<keyword evidence="1" id="KW-0812">Transmembrane</keyword>
<keyword evidence="1" id="KW-1133">Transmembrane helix</keyword>
<accession>A0A498DDN0</accession>
<reference evidence="2 3" key="1">
    <citation type="submission" date="2018-10" db="EMBL/GenBank/DDBJ databases">
        <title>Oceanobacillus sp. YLB-02 draft genome.</title>
        <authorList>
            <person name="Yu L."/>
        </authorList>
    </citation>
    <scope>NUCLEOTIDE SEQUENCE [LARGE SCALE GENOMIC DNA]</scope>
    <source>
        <strain evidence="2 3">YLB-02</strain>
    </source>
</reference>
<gene>
    <name evidence="2" type="ORF">D8M04_03310</name>
</gene>
<dbReference type="Proteomes" id="UP000270219">
    <property type="component" value="Unassembled WGS sequence"/>
</dbReference>
<feature type="transmembrane region" description="Helical" evidence="1">
    <location>
        <begin position="29"/>
        <end position="47"/>
    </location>
</feature>
<protein>
    <submittedName>
        <fullName evidence="2">DUF3953 domain-containing protein</fullName>
    </submittedName>
</protein>
<feature type="transmembrane region" description="Helical" evidence="1">
    <location>
        <begin position="54"/>
        <end position="71"/>
    </location>
</feature>
<evidence type="ECO:0000313" key="3">
    <source>
        <dbReference type="Proteomes" id="UP000270219"/>
    </source>
</evidence>
<dbReference type="AlphaFoldDB" id="A0A498DDN0"/>
<name>A0A498DDN0_9BACI</name>
<dbReference type="Pfam" id="PF13129">
    <property type="entry name" value="DUF3953"/>
    <property type="match status" value="1"/>
</dbReference>
<keyword evidence="1" id="KW-0472">Membrane</keyword>
<dbReference type="EMBL" id="RCHR01000001">
    <property type="protein sequence ID" value="RLL48312.1"/>
    <property type="molecule type" value="Genomic_DNA"/>
</dbReference>
<keyword evidence="3" id="KW-1185">Reference proteome</keyword>
<proteinExistence type="predicted"/>
<dbReference type="InterPro" id="IPR025018">
    <property type="entry name" value="DUF3953"/>
</dbReference>
<dbReference type="RefSeq" id="WP_121521386.1">
    <property type="nucleotide sequence ID" value="NZ_RCHR01000001.1"/>
</dbReference>
<dbReference type="OrthoDB" id="2974378at2"/>
<organism evidence="2 3">
    <name type="scientific">Oceanobacillus piezotolerans</name>
    <dbReference type="NCBI Taxonomy" id="2448030"/>
    <lineage>
        <taxon>Bacteria</taxon>
        <taxon>Bacillati</taxon>
        <taxon>Bacillota</taxon>
        <taxon>Bacilli</taxon>
        <taxon>Bacillales</taxon>
        <taxon>Bacillaceae</taxon>
        <taxon>Oceanobacillus</taxon>
    </lineage>
</organism>
<comment type="caution">
    <text evidence="2">The sequence shown here is derived from an EMBL/GenBank/DDBJ whole genome shotgun (WGS) entry which is preliminary data.</text>
</comment>
<sequence>MNIIIAVLAISLMVLSGYGLLNPSVDTTTISMVFLGALLLTMGVEAIPKEKKTIGYLLIIGGLFNIFVSVIDFF</sequence>
<evidence type="ECO:0000256" key="1">
    <source>
        <dbReference type="SAM" id="Phobius"/>
    </source>
</evidence>
<evidence type="ECO:0000313" key="2">
    <source>
        <dbReference type="EMBL" id="RLL48312.1"/>
    </source>
</evidence>